<dbReference type="AlphaFoldDB" id="A0A4Y8LTR7"/>
<dbReference type="Proteomes" id="UP000297900">
    <property type="component" value="Unassembled WGS sequence"/>
</dbReference>
<evidence type="ECO:0000313" key="2">
    <source>
        <dbReference type="Proteomes" id="UP000297900"/>
    </source>
</evidence>
<keyword evidence="2" id="KW-1185">Reference proteome</keyword>
<dbReference type="OrthoDB" id="2679089at2"/>
<sequence>MSLALHSASLYIQNKLHALAHSHLSVRIHDRNLVIYSLEREDETYRAVLTCFPGNEYMLCIANHRGGWQLIPQFGSIPELMSILTGKLAFTLTRWH</sequence>
<organism evidence="1 2">
    <name type="scientific">Cohnella luojiensis</name>
    <dbReference type="NCBI Taxonomy" id="652876"/>
    <lineage>
        <taxon>Bacteria</taxon>
        <taxon>Bacillati</taxon>
        <taxon>Bacillota</taxon>
        <taxon>Bacilli</taxon>
        <taxon>Bacillales</taxon>
        <taxon>Paenibacillaceae</taxon>
        <taxon>Cohnella</taxon>
    </lineage>
</organism>
<reference evidence="1 2" key="1">
    <citation type="submission" date="2019-03" db="EMBL/GenBank/DDBJ databases">
        <title>Cohnella endophytica sp. nov., a novel endophytic bacterium isolated from bark of Sonneratia apetala.</title>
        <authorList>
            <person name="Tuo L."/>
        </authorList>
    </citation>
    <scope>NUCLEOTIDE SEQUENCE [LARGE SCALE GENOMIC DNA]</scope>
    <source>
        <strain evidence="1 2">CCTCC AB 208254</strain>
    </source>
</reference>
<comment type="caution">
    <text evidence="1">The sequence shown here is derived from an EMBL/GenBank/DDBJ whole genome shotgun (WGS) entry which is preliminary data.</text>
</comment>
<proteinExistence type="predicted"/>
<dbReference type="RefSeq" id="WP_135154614.1">
    <property type="nucleotide sequence ID" value="NZ_SOMN01000061.1"/>
</dbReference>
<dbReference type="EMBL" id="SOMN01000061">
    <property type="protein sequence ID" value="TFE19453.1"/>
    <property type="molecule type" value="Genomic_DNA"/>
</dbReference>
<accession>A0A4Y8LTR7</accession>
<gene>
    <name evidence="1" type="ORF">E2980_23245</name>
</gene>
<name>A0A4Y8LTR7_9BACL</name>
<protein>
    <submittedName>
        <fullName evidence="1">Uncharacterized protein</fullName>
    </submittedName>
</protein>
<evidence type="ECO:0000313" key="1">
    <source>
        <dbReference type="EMBL" id="TFE19453.1"/>
    </source>
</evidence>